<keyword evidence="2" id="KW-1185">Reference proteome</keyword>
<name>A0A9C7PWJ7_9RHOD</name>
<dbReference type="AlphaFoldDB" id="A0A9C7PWJ7"/>
<proteinExistence type="predicted"/>
<dbReference type="Proteomes" id="UP001061958">
    <property type="component" value="Unassembled WGS sequence"/>
</dbReference>
<sequence>MWILEWRQNEWIEKNAYWIDIDNIAPKGIVVERALEMTVAFLLTNANNVSPYDKQFCFYLKLCCRKTRSFFKPNSKSRKCFVHYVVKHQKIAANLDVFESAVTGEWKGFEASFDPETGNAVQVPLTSLPDAFVEWNVKPTGYESYNSMVIRNNQLYRRHSRILPSVSFDADTIDLETEVYFYDLNEEGFVFLADGSYSKGPVSLQQEQTAKPYDSFEFCLCVLSDSNAPTRYLFRFPVDIKRKQLWGDVQVFLEYRDGEFCDGNAISSGSGYMEGFSSDVPLPESLLNGKWYPQSVQFLQGISSFHDSRTLYDVDYSPFVVDNNFKPLPRHVLMLPGNIYVKCDSDTFGQGLNVQVGHVTLEGRWISFHRKYMDNRLVATYRMVCSKE</sequence>
<evidence type="ECO:0000313" key="1">
    <source>
        <dbReference type="EMBL" id="GJQ10977.1"/>
    </source>
</evidence>
<gene>
    <name evidence="1" type="ORF">GpartN1_g2768.t1</name>
</gene>
<dbReference type="OrthoDB" id="2346at2759"/>
<comment type="caution">
    <text evidence="1">The sequence shown here is derived from an EMBL/GenBank/DDBJ whole genome shotgun (WGS) entry which is preliminary data.</text>
</comment>
<protein>
    <submittedName>
        <fullName evidence="1">Uncharacterized protein</fullName>
    </submittedName>
</protein>
<reference evidence="1" key="1">
    <citation type="journal article" date="2022" name="Proc. Natl. Acad. Sci. U.S.A.">
        <title>Life cycle and functional genomics of the unicellular red alga Galdieria for elucidating algal and plant evolution and industrial use.</title>
        <authorList>
            <person name="Hirooka S."/>
            <person name="Itabashi T."/>
            <person name="Ichinose T.M."/>
            <person name="Onuma R."/>
            <person name="Fujiwara T."/>
            <person name="Yamashita S."/>
            <person name="Jong L.W."/>
            <person name="Tomita R."/>
            <person name="Iwane A.H."/>
            <person name="Miyagishima S.Y."/>
        </authorList>
    </citation>
    <scope>NUCLEOTIDE SEQUENCE</scope>
    <source>
        <strain evidence="1">NBRC 102759</strain>
    </source>
</reference>
<evidence type="ECO:0000313" key="2">
    <source>
        <dbReference type="Proteomes" id="UP001061958"/>
    </source>
</evidence>
<organism evidence="1 2">
    <name type="scientific">Galdieria partita</name>
    <dbReference type="NCBI Taxonomy" id="83374"/>
    <lineage>
        <taxon>Eukaryota</taxon>
        <taxon>Rhodophyta</taxon>
        <taxon>Bangiophyceae</taxon>
        <taxon>Galdieriales</taxon>
        <taxon>Galdieriaceae</taxon>
        <taxon>Galdieria</taxon>
    </lineage>
</organism>
<dbReference type="EMBL" id="BQMJ01000020">
    <property type="protein sequence ID" value="GJQ10977.1"/>
    <property type="molecule type" value="Genomic_DNA"/>
</dbReference>
<accession>A0A9C7PWJ7</accession>
<reference evidence="1" key="2">
    <citation type="submission" date="2022-01" db="EMBL/GenBank/DDBJ databases">
        <authorList>
            <person name="Hirooka S."/>
            <person name="Miyagishima S.Y."/>
        </authorList>
    </citation>
    <scope>NUCLEOTIDE SEQUENCE</scope>
    <source>
        <strain evidence="1">NBRC 102759</strain>
    </source>
</reference>